<organism evidence="3 4">
    <name type="scientific">Pirellula staleyi (strain ATCC 27377 / DSM 6068 / ICPB 4128)</name>
    <name type="common">Pirella staleyi</name>
    <dbReference type="NCBI Taxonomy" id="530564"/>
    <lineage>
        <taxon>Bacteria</taxon>
        <taxon>Pseudomonadati</taxon>
        <taxon>Planctomycetota</taxon>
        <taxon>Planctomycetia</taxon>
        <taxon>Pirellulales</taxon>
        <taxon>Pirellulaceae</taxon>
        <taxon>Pirellula</taxon>
    </lineage>
</organism>
<keyword evidence="1" id="KW-0677">Repeat</keyword>
<accession>D2R634</accession>
<sequence>MWLITTMIVLGVVSIIEIPSEVARWKYAAAVEAWADGKQEAALAKLEEAMEWDAEEPRFLVERARWRTEMRQFDAALADINTAVNKLGETPFLLVERSKIRQFLGQHEAAIADWVELERRSVATGFPERVEALNGLAYARAVGNIDLEKALTDVNAALEIDPQSAAMLDTRGFIYYRLGRQKEAKADLDRAIALQETLREKMSILRSENASRIVDPREEKALEKIEDQGMAVIYYHRSLIHGALEDEAARKSDFEKAKELAGREPDETLF</sequence>
<dbReference type="Proteomes" id="UP000001887">
    <property type="component" value="Chromosome"/>
</dbReference>
<reference evidence="3 4" key="1">
    <citation type="journal article" date="2009" name="Stand. Genomic Sci.">
        <title>Complete genome sequence of Pirellula staleyi type strain (ATCC 27377).</title>
        <authorList>
            <person name="Clum A."/>
            <person name="Tindall B.J."/>
            <person name="Sikorski J."/>
            <person name="Ivanova N."/>
            <person name="Mavrommatis K."/>
            <person name="Lucas S."/>
            <person name="Glavina del Rio T."/>
            <person name="Nolan M."/>
            <person name="Chen F."/>
            <person name="Tice H."/>
            <person name="Pitluck S."/>
            <person name="Cheng J.F."/>
            <person name="Chertkov O."/>
            <person name="Brettin T."/>
            <person name="Han C."/>
            <person name="Detter J.C."/>
            <person name="Kuske C."/>
            <person name="Bruce D."/>
            <person name="Goodwin L."/>
            <person name="Ovchinikova G."/>
            <person name="Pati A."/>
            <person name="Mikhailova N."/>
            <person name="Chen A."/>
            <person name="Palaniappan K."/>
            <person name="Land M."/>
            <person name="Hauser L."/>
            <person name="Chang Y.J."/>
            <person name="Jeffries C.D."/>
            <person name="Chain P."/>
            <person name="Rohde M."/>
            <person name="Goker M."/>
            <person name="Bristow J."/>
            <person name="Eisen J.A."/>
            <person name="Markowitz V."/>
            <person name="Hugenholtz P."/>
            <person name="Kyrpides N.C."/>
            <person name="Klenk H.P."/>
            <person name="Lapidus A."/>
        </authorList>
    </citation>
    <scope>NUCLEOTIDE SEQUENCE [LARGE SCALE GENOMIC DNA]</scope>
    <source>
        <strain evidence="4">ATCC 27377 / DSM 6068 / ICPB 4128</strain>
    </source>
</reference>
<proteinExistence type="predicted"/>
<gene>
    <name evidence="3" type="ordered locus">Psta_4477</name>
</gene>
<dbReference type="STRING" id="530564.Psta_4477"/>
<dbReference type="PANTHER" id="PTHR44858">
    <property type="entry name" value="TETRATRICOPEPTIDE REPEAT PROTEIN 6"/>
    <property type="match status" value="1"/>
</dbReference>
<dbReference type="eggNOG" id="COG0457">
    <property type="taxonomic scope" value="Bacteria"/>
</dbReference>
<dbReference type="InterPro" id="IPR050498">
    <property type="entry name" value="Ycf3"/>
</dbReference>
<dbReference type="Pfam" id="PF13371">
    <property type="entry name" value="TPR_9"/>
    <property type="match status" value="1"/>
</dbReference>
<dbReference type="HOGENOM" id="CLU_1029950_0_0_0"/>
<name>D2R634_PIRSD</name>
<evidence type="ECO:0000256" key="1">
    <source>
        <dbReference type="ARBA" id="ARBA00022737"/>
    </source>
</evidence>
<dbReference type="SMART" id="SM00028">
    <property type="entry name" value="TPR"/>
    <property type="match status" value="2"/>
</dbReference>
<dbReference type="Gene3D" id="1.25.40.10">
    <property type="entry name" value="Tetratricopeptide repeat domain"/>
    <property type="match status" value="2"/>
</dbReference>
<evidence type="ECO:0000256" key="2">
    <source>
        <dbReference type="ARBA" id="ARBA00022803"/>
    </source>
</evidence>
<dbReference type="KEGG" id="psl:Psta_4477"/>
<dbReference type="InterPro" id="IPR011990">
    <property type="entry name" value="TPR-like_helical_dom_sf"/>
</dbReference>
<dbReference type="Pfam" id="PF13181">
    <property type="entry name" value="TPR_8"/>
    <property type="match status" value="1"/>
</dbReference>
<dbReference type="AlphaFoldDB" id="D2R634"/>
<dbReference type="InterPro" id="IPR019734">
    <property type="entry name" value="TPR_rpt"/>
</dbReference>
<evidence type="ECO:0000313" key="3">
    <source>
        <dbReference type="EMBL" id="ADB19119.1"/>
    </source>
</evidence>
<keyword evidence="2" id="KW-0802">TPR repeat</keyword>
<dbReference type="PANTHER" id="PTHR44858:SF1">
    <property type="entry name" value="UDP-N-ACETYLGLUCOSAMINE--PEPTIDE N-ACETYLGLUCOSAMINYLTRANSFERASE SPINDLY-RELATED"/>
    <property type="match status" value="1"/>
</dbReference>
<dbReference type="SUPFAM" id="SSF48452">
    <property type="entry name" value="TPR-like"/>
    <property type="match status" value="1"/>
</dbReference>
<evidence type="ECO:0000313" key="4">
    <source>
        <dbReference type="Proteomes" id="UP000001887"/>
    </source>
</evidence>
<dbReference type="EMBL" id="CP001848">
    <property type="protein sequence ID" value="ADB19119.1"/>
    <property type="molecule type" value="Genomic_DNA"/>
</dbReference>
<protein>
    <submittedName>
        <fullName evidence="3">Tetratricopeptide TPR_2 repeat protein</fullName>
    </submittedName>
</protein>
<keyword evidence="4" id="KW-1185">Reference proteome</keyword>